<name>A0A1K0FGJ5_9ACTN</name>
<dbReference type="AlphaFoldDB" id="A0A1K0FGJ5"/>
<evidence type="ECO:0000313" key="2">
    <source>
        <dbReference type="EMBL" id="OJF11840.1"/>
    </source>
</evidence>
<protein>
    <submittedName>
        <fullName evidence="2">Uncharacterized protein</fullName>
    </submittedName>
</protein>
<dbReference type="RefSeq" id="WP_071807594.1">
    <property type="nucleotide sequence ID" value="NZ_MEIA01000271.1"/>
</dbReference>
<keyword evidence="1" id="KW-0732">Signal</keyword>
<evidence type="ECO:0000256" key="1">
    <source>
        <dbReference type="SAM" id="SignalP"/>
    </source>
</evidence>
<comment type="caution">
    <text evidence="2">The sequence shown here is derived from an EMBL/GenBank/DDBJ whole genome shotgun (WGS) entry which is preliminary data.</text>
</comment>
<sequence>MSSKHLSWKRTAGLVLGGAVALLGVSVPAAAAPGPDPVNPQGIKMYGAEYAPDQCLFLRQLHPAEQKYRNVNNVPFTYEEAKFGAEWFDVACGQLSFTVPFGAQALVDLTAVAELDCQGKEEASIGWCGGRFLVNGSPTLPDNTGRPDSYAWDSAKGGANDWQANTLAQEYVATCRESANQQPCVYRVQLQSRLEAGATSLWIDDLTMRVDVTVAPVTINAGPTTP</sequence>
<proteinExistence type="predicted"/>
<gene>
    <name evidence="2" type="ORF">BG844_23995</name>
</gene>
<feature type="chain" id="PRO_5009663747" evidence="1">
    <location>
        <begin position="32"/>
        <end position="226"/>
    </location>
</feature>
<keyword evidence="3" id="KW-1185">Reference proteome</keyword>
<dbReference type="EMBL" id="MEIA01000271">
    <property type="protein sequence ID" value="OJF11840.1"/>
    <property type="molecule type" value="Genomic_DNA"/>
</dbReference>
<dbReference type="Proteomes" id="UP000182486">
    <property type="component" value="Unassembled WGS sequence"/>
</dbReference>
<organism evidence="2 3">
    <name type="scientific">Couchioplanes caeruleus subsp. caeruleus</name>
    <dbReference type="NCBI Taxonomy" id="56427"/>
    <lineage>
        <taxon>Bacteria</taxon>
        <taxon>Bacillati</taxon>
        <taxon>Actinomycetota</taxon>
        <taxon>Actinomycetes</taxon>
        <taxon>Micromonosporales</taxon>
        <taxon>Micromonosporaceae</taxon>
        <taxon>Couchioplanes</taxon>
    </lineage>
</organism>
<evidence type="ECO:0000313" key="3">
    <source>
        <dbReference type="Proteomes" id="UP000182486"/>
    </source>
</evidence>
<feature type="signal peptide" evidence="1">
    <location>
        <begin position="1"/>
        <end position="31"/>
    </location>
</feature>
<accession>A0A1K0FGJ5</accession>
<reference evidence="2 3" key="1">
    <citation type="submission" date="2016-09" db="EMBL/GenBank/DDBJ databases">
        <title>Couchioplanes caeruleus draft genome sequence.</title>
        <authorList>
            <person name="Sheehan J."/>
            <person name="Caffrey P."/>
        </authorList>
    </citation>
    <scope>NUCLEOTIDE SEQUENCE [LARGE SCALE GENOMIC DNA]</scope>
    <source>
        <strain evidence="2 3">DSM 43634</strain>
    </source>
</reference>